<keyword evidence="1" id="KW-0472">Membrane</keyword>
<proteinExistence type="predicted"/>
<evidence type="ECO:0000256" key="1">
    <source>
        <dbReference type="SAM" id="Phobius"/>
    </source>
</evidence>
<sequence>MEHSILKAKSWQVFLVLLACYFISWFVKDDDMSEMLKLIGFSIFCIWLALIGNTMNQIEKANEKTGVTLFVVNVVLVMAAPIISKLLSNSDFIVTPSSFNAKGLWVVPALYVFIAYIQIHWFVASSVVANEQGQKPEFSHTLGTAVLLIIWPIGVWFIQPRLNRIYNAIQADTLDYPRT</sequence>
<dbReference type="EMBL" id="JADQDQ010000001">
    <property type="protein sequence ID" value="MBF9236481.1"/>
    <property type="molecule type" value="Genomic_DNA"/>
</dbReference>
<name>A0ABS0IDQ0_9BACT</name>
<keyword evidence="3" id="KW-1185">Reference proteome</keyword>
<reference evidence="2 3" key="1">
    <citation type="submission" date="2020-11" db="EMBL/GenBank/DDBJ databases">
        <authorList>
            <person name="Kim M.K."/>
        </authorList>
    </citation>
    <scope>NUCLEOTIDE SEQUENCE [LARGE SCALE GENOMIC DNA]</scope>
    <source>
        <strain evidence="2 3">BT683</strain>
    </source>
</reference>
<keyword evidence="1" id="KW-1133">Transmembrane helix</keyword>
<feature type="transmembrane region" description="Helical" evidence="1">
    <location>
        <begin position="104"/>
        <end position="129"/>
    </location>
</feature>
<protein>
    <recommendedName>
        <fullName evidence="4">DUF4234 domain-containing protein</fullName>
    </recommendedName>
</protein>
<feature type="transmembrane region" description="Helical" evidence="1">
    <location>
        <begin position="12"/>
        <end position="27"/>
    </location>
</feature>
<feature type="transmembrane region" description="Helical" evidence="1">
    <location>
        <begin position="67"/>
        <end position="84"/>
    </location>
</feature>
<comment type="caution">
    <text evidence="2">The sequence shown here is derived from an EMBL/GenBank/DDBJ whole genome shotgun (WGS) entry which is preliminary data.</text>
</comment>
<gene>
    <name evidence="2" type="ORF">I2I05_03645</name>
</gene>
<evidence type="ECO:0000313" key="2">
    <source>
        <dbReference type="EMBL" id="MBF9236481.1"/>
    </source>
</evidence>
<organism evidence="2 3">
    <name type="scientific">Hymenobacter jeongseonensis</name>
    <dbReference type="NCBI Taxonomy" id="2791027"/>
    <lineage>
        <taxon>Bacteria</taxon>
        <taxon>Pseudomonadati</taxon>
        <taxon>Bacteroidota</taxon>
        <taxon>Cytophagia</taxon>
        <taxon>Cytophagales</taxon>
        <taxon>Hymenobacteraceae</taxon>
        <taxon>Hymenobacter</taxon>
    </lineage>
</organism>
<keyword evidence="1" id="KW-0812">Transmembrane</keyword>
<evidence type="ECO:0008006" key="4">
    <source>
        <dbReference type="Google" id="ProtNLM"/>
    </source>
</evidence>
<feature type="transmembrane region" description="Helical" evidence="1">
    <location>
        <begin position="141"/>
        <end position="158"/>
    </location>
</feature>
<feature type="transmembrane region" description="Helical" evidence="1">
    <location>
        <begin position="39"/>
        <end position="55"/>
    </location>
</feature>
<dbReference type="PROSITE" id="PS51257">
    <property type="entry name" value="PROKAR_LIPOPROTEIN"/>
    <property type="match status" value="1"/>
</dbReference>
<dbReference type="Proteomes" id="UP000597617">
    <property type="component" value="Unassembled WGS sequence"/>
</dbReference>
<accession>A0ABS0IDQ0</accession>
<evidence type="ECO:0000313" key="3">
    <source>
        <dbReference type="Proteomes" id="UP000597617"/>
    </source>
</evidence>
<dbReference type="RefSeq" id="WP_196280819.1">
    <property type="nucleotide sequence ID" value="NZ_JADQDQ010000001.1"/>
</dbReference>